<comment type="caution">
    <text evidence="2">The sequence shown here is derived from an EMBL/GenBank/DDBJ whole genome shotgun (WGS) entry which is preliminary data.</text>
</comment>
<dbReference type="AlphaFoldDB" id="A0A2T6C701"/>
<reference evidence="2 3" key="1">
    <citation type="submission" date="2018-04" db="EMBL/GenBank/DDBJ databases">
        <title>Genomic Encyclopedia of Archaeal and Bacterial Type Strains, Phase II (KMG-II): from individual species to whole genera.</title>
        <authorList>
            <person name="Goeker M."/>
        </authorList>
    </citation>
    <scope>NUCLEOTIDE SEQUENCE [LARGE SCALE GENOMIC DNA]</scope>
    <source>
        <strain evidence="2 3">DSM 25731</strain>
    </source>
</reference>
<evidence type="ECO:0008006" key="4">
    <source>
        <dbReference type="Google" id="ProtNLM"/>
    </source>
</evidence>
<dbReference type="EMBL" id="QBKT01000001">
    <property type="protein sequence ID" value="PTX64077.1"/>
    <property type="molecule type" value="Genomic_DNA"/>
</dbReference>
<sequence>MKRLKNFKIQASSLMESVLATAIIAICVVIATIVFVNVFKINYDTTFIEARHTIKAIIVKLQNQSKIEDDTYEFSEYSIEQIVKPHDDYPKIQHIEFTIKTNTRTETFFYLLSKKDELQSEI</sequence>
<gene>
    <name evidence="2" type="ORF">C8N46_101687</name>
</gene>
<proteinExistence type="predicted"/>
<keyword evidence="1" id="KW-0812">Transmembrane</keyword>
<dbReference type="Proteomes" id="UP000244090">
    <property type="component" value="Unassembled WGS sequence"/>
</dbReference>
<name>A0A2T6C701_9FLAO</name>
<keyword evidence="1" id="KW-1133">Transmembrane helix</keyword>
<feature type="transmembrane region" description="Helical" evidence="1">
    <location>
        <begin position="20"/>
        <end position="39"/>
    </location>
</feature>
<protein>
    <recommendedName>
        <fullName evidence="4">Pilin/secretion family protein with methylation motif</fullName>
    </recommendedName>
</protein>
<evidence type="ECO:0000313" key="3">
    <source>
        <dbReference type="Proteomes" id="UP000244090"/>
    </source>
</evidence>
<keyword evidence="3" id="KW-1185">Reference proteome</keyword>
<evidence type="ECO:0000256" key="1">
    <source>
        <dbReference type="SAM" id="Phobius"/>
    </source>
</evidence>
<keyword evidence="1" id="KW-0472">Membrane</keyword>
<evidence type="ECO:0000313" key="2">
    <source>
        <dbReference type="EMBL" id="PTX64077.1"/>
    </source>
</evidence>
<dbReference type="RefSeq" id="WP_108113420.1">
    <property type="nucleotide sequence ID" value="NZ_QBKT01000001.1"/>
</dbReference>
<accession>A0A2T6C701</accession>
<organism evidence="2 3">
    <name type="scientific">Kordia periserrulae</name>
    <dbReference type="NCBI Taxonomy" id="701523"/>
    <lineage>
        <taxon>Bacteria</taxon>
        <taxon>Pseudomonadati</taxon>
        <taxon>Bacteroidota</taxon>
        <taxon>Flavobacteriia</taxon>
        <taxon>Flavobacteriales</taxon>
        <taxon>Flavobacteriaceae</taxon>
        <taxon>Kordia</taxon>
    </lineage>
</organism>